<dbReference type="GO" id="GO:0043682">
    <property type="term" value="F:P-type divalent copper transporter activity"/>
    <property type="evidence" value="ECO:0007669"/>
    <property type="project" value="TreeGrafter"/>
</dbReference>
<feature type="transmembrane region" description="Helical" evidence="8">
    <location>
        <begin position="108"/>
        <end position="127"/>
    </location>
</feature>
<evidence type="ECO:0000256" key="7">
    <source>
        <dbReference type="ARBA" id="ARBA00023065"/>
    </source>
</evidence>
<dbReference type="PANTHER" id="PTHR43520:SF6">
    <property type="entry name" value="COPPER-EXPORTING P-TYPE ATPASE"/>
    <property type="match status" value="1"/>
</dbReference>
<keyword evidence="6" id="KW-1278">Translocase</keyword>
<organism evidence="9 10">
    <name type="scientific">Vibrio maritimus</name>
    <dbReference type="NCBI Taxonomy" id="990268"/>
    <lineage>
        <taxon>Bacteria</taxon>
        <taxon>Pseudomonadati</taxon>
        <taxon>Pseudomonadota</taxon>
        <taxon>Gammaproteobacteria</taxon>
        <taxon>Vibrionales</taxon>
        <taxon>Vibrionaceae</taxon>
        <taxon>Vibrio</taxon>
    </lineage>
</organism>
<evidence type="ECO:0000256" key="2">
    <source>
        <dbReference type="ARBA" id="ARBA00004236"/>
    </source>
</evidence>
<dbReference type="PRINTS" id="PR00120">
    <property type="entry name" value="HATPASE"/>
</dbReference>
<dbReference type="GO" id="GO:0140581">
    <property type="term" value="F:P-type monovalent copper transporter activity"/>
    <property type="evidence" value="ECO:0007669"/>
    <property type="project" value="UniProtKB-EC"/>
</dbReference>
<dbReference type="GO" id="GO:0005524">
    <property type="term" value="F:ATP binding"/>
    <property type="evidence" value="ECO:0007669"/>
    <property type="project" value="InterPro"/>
</dbReference>
<dbReference type="NCBIfam" id="TIGR01494">
    <property type="entry name" value="ATPase_P-type"/>
    <property type="match status" value="1"/>
</dbReference>
<keyword evidence="7" id="KW-0406">Ion transport</keyword>
<keyword evidence="9" id="KW-0378">Hydrolase</keyword>
<evidence type="ECO:0000256" key="8">
    <source>
        <dbReference type="SAM" id="Phobius"/>
    </source>
</evidence>
<evidence type="ECO:0000256" key="1">
    <source>
        <dbReference type="ARBA" id="ARBA00004127"/>
    </source>
</evidence>
<gene>
    <name evidence="9" type="ORF">JCM19240_6403</name>
</gene>
<keyword evidence="8" id="KW-1133">Transmembrane helix</keyword>
<dbReference type="GO" id="GO:0005886">
    <property type="term" value="C:plasma membrane"/>
    <property type="evidence" value="ECO:0007669"/>
    <property type="project" value="UniProtKB-SubCell"/>
</dbReference>
<keyword evidence="8" id="KW-0472">Membrane</keyword>
<dbReference type="AlphaFoldDB" id="A0A090SZ91"/>
<dbReference type="SUPFAM" id="SSF56784">
    <property type="entry name" value="HAD-like"/>
    <property type="match status" value="1"/>
</dbReference>
<comment type="caution">
    <text evidence="9">The sequence shown here is derived from an EMBL/GenBank/DDBJ whole genome shotgun (WGS) entry which is preliminary data.</text>
</comment>
<dbReference type="EC" id="3.6.3.4" evidence="9"/>
<dbReference type="EC" id="3.6.3.3" evidence="9"/>
<dbReference type="Gene3D" id="3.40.50.1000">
    <property type="entry name" value="HAD superfamily/HAD-like"/>
    <property type="match status" value="1"/>
</dbReference>
<comment type="subcellular location">
    <subcellularLocation>
        <location evidence="2">Cell membrane</location>
    </subcellularLocation>
    <subcellularLocation>
        <location evidence="1">Endomembrane system</location>
        <topology evidence="1">Multi-pass membrane protein</topology>
    </subcellularLocation>
</comment>
<keyword evidence="10" id="KW-1185">Reference proteome</keyword>
<dbReference type="Pfam" id="PF00702">
    <property type="entry name" value="Hydrolase"/>
    <property type="match status" value="1"/>
</dbReference>
<accession>A0A090SZ91</accession>
<dbReference type="GO" id="GO:0055070">
    <property type="term" value="P:copper ion homeostasis"/>
    <property type="evidence" value="ECO:0007669"/>
    <property type="project" value="TreeGrafter"/>
</dbReference>
<proteinExistence type="predicted"/>
<dbReference type="Proteomes" id="UP000029224">
    <property type="component" value="Unassembled WGS sequence"/>
</dbReference>
<feature type="transmembrane region" description="Helical" evidence="8">
    <location>
        <begin position="133"/>
        <end position="154"/>
    </location>
</feature>
<dbReference type="EMBL" id="BBMT01000002">
    <property type="protein sequence ID" value="GAL32971.1"/>
    <property type="molecule type" value="Genomic_DNA"/>
</dbReference>
<dbReference type="PRINTS" id="PR00119">
    <property type="entry name" value="CATATPASE"/>
</dbReference>
<keyword evidence="3" id="KW-0813">Transport</keyword>
<reference evidence="9 10" key="2">
    <citation type="submission" date="2014-09" db="EMBL/GenBank/DDBJ databases">
        <authorList>
            <consortium name="NBRP consortium"/>
            <person name="Sawabe T."/>
            <person name="Meirelles P."/>
            <person name="Nakanishi M."/>
            <person name="Sayaka M."/>
            <person name="Hattori M."/>
            <person name="Ohkuma M."/>
        </authorList>
    </citation>
    <scope>NUCLEOTIDE SEQUENCE [LARGE SCALE GENOMIC DNA]</scope>
    <source>
        <strain evidence="9 10">JCM 19240</strain>
    </source>
</reference>
<dbReference type="GO" id="GO:0005507">
    <property type="term" value="F:copper ion binding"/>
    <property type="evidence" value="ECO:0007669"/>
    <property type="project" value="TreeGrafter"/>
</dbReference>
<dbReference type="GO" id="GO:0016887">
    <property type="term" value="F:ATP hydrolysis activity"/>
    <property type="evidence" value="ECO:0007669"/>
    <property type="project" value="InterPro"/>
</dbReference>
<evidence type="ECO:0000256" key="4">
    <source>
        <dbReference type="ARBA" id="ARBA00022475"/>
    </source>
</evidence>
<evidence type="ECO:0000256" key="3">
    <source>
        <dbReference type="ARBA" id="ARBA00022448"/>
    </source>
</evidence>
<dbReference type="InterPro" id="IPR023214">
    <property type="entry name" value="HAD_sf"/>
</dbReference>
<keyword evidence="5" id="KW-0597">Phosphoprotein</keyword>
<name>A0A090SZ91_9VIBR</name>
<keyword evidence="4" id="KW-1003">Cell membrane</keyword>
<evidence type="ECO:0000256" key="6">
    <source>
        <dbReference type="ARBA" id="ARBA00022967"/>
    </source>
</evidence>
<reference evidence="9 10" key="1">
    <citation type="submission" date="2014-09" db="EMBL/GenBank/DDBJ databases">
        <title>Vibrio maritimus JCM 19240. (C210) whole genome shotgun sequence.</title>
        <authorList>
            <person name="Sawabe T."/>
            <person name="Meirelles P."/>
            <person name="Nakanishi M."/>
            <person name="Sayaka M."/>
            <person name="Hattori M."/>
            <person name="Ohkuma M."/>
        </authorList>
    </citation>
    <scope>NUCLEOTIDE SEQUENCE [LARGE SCALE GENOMIC DNA]</scope>
    <source>
        <strain evidence="9 10">JCM 19240</strain>
    </source>
</reference>
<dbReference type="InterPro" id="IPR001757">
    <property type="entry name" value="P_typ_ATPase"/>
</dbReference>
<dbReference type="PANTHER" id="PTHR43520">
    <property type="entry name" value="ATP7, ISOFORM B"/>
    <property type="match status" value="1"/>
</dbReference>
<evidence type="ECO:0000313" key="9">
    <source>
        <dbReference type="EMBL" id="GAL32971.1"/>
    </source>
</evidence>
<sequence length="164" mass="17123">MLTGDNQHVASVIGEQLGIDEVISEVLPDEKAAHITSLKGRYEHVAMVGDGINDAPALALADVGIAMGTGSDVAIESAPMTLLNSNPASVSYAISLSRATVRNIKQNLFGAFIYNTLGIPIAAGVLYPLFGFLLSPVFAGAAMALSSITVVTNANRLRKFQHKG</sequence>
<dbReference type="InterPro" id="IPR036412">
    <property type="entry name" value="HAD-like_sf"/>
</dbReference>
<protein>
    <submittedName>
        <fullName evidence="9">Copper-translocating P-type ATPase</fullName>
        <ecNumber evidence="9">3.6.3.3</ecNumber>
        <ecNumber evidence="9">3.6.3.4</ecNumber>
    </submittedName>
</protein>
<evidence type="ECO:0000256" key="5">
    <source>
        <dbReference type="ARBA" id="ARBA00022553"/>
    </source>
</evidence>
<evidence type="ECO:0000313" key="10">
    <source>
        <dbReference type="Proteomes" id="UP000029224"/>
    </source>
</evidence>
<keyword evidence="8" id="KW-0812">Transmembrane</keyword>